<protein>
    <submittedName>
        <fullName evidence="3">Transcriptional regulator</fullName>
    </submittedName>
</protein>
<dbReference type="Pfam" id="PF00395">
    <property type="entry name" value="SLH"/>
    <property type="match status" value="1"/>
</dbReference>
<dbReference type="Proteomes" id="UP000063718">
    <property type="component" value="Unassembled WGS sequence"/>
</dbReference>
<organism evidence="3">
    <name type="scientific">Moorella thermoacetica Y72</name>
    <dbReference type="NCBI Taxonomy" id="1325331"/>
    <lineage>
        <taxon>Bacteria</taxon>
        <taxon>Bacillati</taxon>
        <taxon>Bacillota</taxon>
        <taxon>Clostridia</taxon>
        <taxon>Neomoorellales</taxon>
        <taxon>Neomoorellaceae</taxon>
        <taxon>Neomoorella</taxon>
    </lineage>
</organism>
<dbReference type="PANTHER" id="PTHR43308:SF5">
    <property type="entry name" value="S-LAYER PROTEIN _ PEPTIDOGLYCAN ENDO-BETA-N-ACETYLGLUCOSAMINIDASE"/>
    <property type="match status" value="1"/>
</dbReference>
<name>A0A0S6U9W6_NEOTH</name>
<sequence>MPLLSPELFGKLKSSRRVSIMKKITVLTTLLALILLLTQAIPAHAEMEYRFSDKDTITKDFSWGQDDITEAIDFELYAGYPDNTLGLNNNMTRAEFAAVLSRIVDASGTPGQNWYDGAVDGLVKAGVIPDKGGNWDAPITRLEAARWLGRLAKAYQVAVKDAGATFTDTSDPDAIYAGKTGLMKGISPGVLGANQNLLRGEAAVLLLRVAKSVDSNLPSDEELKQAMTEAIDDINANIDHMRNTWKLDFGFYNSLPYKRVTQNYMEAGQKEMYAERNSGRTLSLLGIKETKIAEKHNAITVIVTRLYNKEKGYDVSPAVSRWKKVDGRWMMTQGGVPENRDLKYLGIKY</sequence>
<accession>A0A0S6U9W6</accession>
<dbReference type="InterPro" id="IPR001119">
    <property type="entry name" value="SLH_dom"/>
</dbReference>
<gene>
    <name evidence="3" type="ORF">MTY_0039</name>
</gene>
<evidence type="ECO:0000313" key="3">
    <source>
        <dbReference type="EMBL" id="GAF24712.1"/>
    </source>
</evidence>
<dbReference type="PROSITE" id="PS51272">
    <property type="entry name" value="SLH"/>
    <property type="match status" value="1"/>
</dbReference>
<dbReference type="InterPro" id="IPR051465">
    <property type="entry name" value="Cell_Envelope_Struct_Comp"/>
</dbReference>
<proteinExistence type="predicted"/>
<evidence type="ECO:0000256" key="1">
    <source>
        <dbReference type="ARBA" id="ARBA00022737"/>
    </source>
</evidence>
<evidence type="ECO:0000259" key="2">
    <source>
        <dbReference type="PROSITE" id="PS51272"/>
    </source>
</evidence>
<dbReference type="AlphaFoldDB" id="A0A0S6U9W6"/>
<dbReference type="EMBL" id="DF238840">
    <property type="protein sequence ID" value="GAF24712.1"/>
    <property type="molecule type" value="Genomic_DNA"/>
</dbReference>
<dbReference type="PANTHER" id="PTHR43308">
    <property type="entry name" value="OUTER MEMBRANE PROTEIN ALPHA-RELATED"/>
    <property type="match status" value="1"/>
</dbReference>
<feature type="domain" description="SLH" evidence="2">
    <location>
        <begin position="51"/>
        <end position="114"/>
    </location>
</feature>
<reference evidence="3" key="1">
    <citation type="journal article" date="2014" name="Gene">
        <title>Genome-guided analysis of transformation efficiency and carbon dioxide assimilation by Moorella thermoacetica Y72.</title>
        <authorList>
            <person name="Tsukahara K."/>
            <person name="Kita A."/>
            <person name="Nakashimada Y."/>
            <person name="Hoshino T."/>
            <person name="Murakami K."/>
        </authorList>
    </citation>
    <scope>NUCLEOTIDE SEQUENCE [LARGE SCALE GENOMIC DNA]</scope>
    <source>
        <strain evidence="3">Y72</strain>
    </source>
</reference>
<keyword evidence="1" id="KW-0677">Repeat</keyword>